<evidence type="ECO:0000313" key="4">
    <source>
        <dbReference type="Proteomes" id="UP001055439"/>
    </source>
</evidence>
<evidence type="ECO:0000313" key="3">
    <source>
        <dbReference type="EMBL" id="URD91329.1"/>
    </source>
</evidence>
<feature type="domain" description="UBA" evidence="2">
    <location>
        <begin position="496"/>
        <end position="540"/>
    </location>
</feature>
<reference evidence="3" key="1">
    <citation type="submission" date="2022-05" db="EMBL/GenBank/DDBJ databases">
        <title>The Musa troglodytarum L. genome provides insights into the mechanism of non-climacteric behaviour and enrichment of carotenoids.</title>
        <authorList>
            <person name="Wang J."/>
        </authorList>
    </citation>
    <scope>NUCLEOTIDE SEQUENCE</scope>
    <source>
        <tissue evidence="3">Leaf</tissue>
    </source>
</reference>
<feature type="compositionally biased region" description="Low complexity" evidence="1">
    <location>
        <begin position="327"/>
        <end position="351"/>
    </location>
</feature>
<accession>A0A9E7F8E6</accession>
<name>A0A9E7F8E6_9LILI</name>
<feature type="region of interest" description="Disordered" evidence="1">
    <location>
        <begin position="217"/>
        <end position="273"/>
    </location>
</feature>
<feature type="compositionally biased region" description="Low complexity" evidence="1">
    <location>
        <begin position="368"/>
        <end position="385"/>
    </location>
</feature>
<dbReference type="AlphaFoldDB" id="A0A9E7F8E6"/>
<sequence length="552" mass="59787">MNATKFMDKQITELSETSQAAGEFFDFVNSQEGRRVNGVAGGRSVKLEQQQESETLPSYDFHPIRAVGSSSFSIAGSGRGGPSDSWPSWGSIDSKLASSNLKNAGVLEFHELTKTSHEKEKSAHDIPFVAEIDHTVKRYADNLMNALEALSSRLSKIESTTHHMENSVDELKVAIENNNGSTDGKLKQIENVLKEVHSGVQILQDKQQVIEAQLKTSEGDQQLPENSKTGHSDSQQHELPPPQQPVQQPYQHPVPQAQPTVLPAPPPLPQQIPPLQIAQLPQSQIPSLPSVPQEFRIPSASQQAEAPRQQFQVHIPQPQAAPPQLLPQPQHYQPSLQHPQYSQPPQSQQPVSPSPQLPHAMSQHPEESAPYMSPPSSYAPSIRQPAPFPQPLTAPPQQFYGPMPNMYEPPASKPSSGLPPFSSGYRPPVGPSYHDSYGYSGLPSGQSSSASKPSPIASSVSSGGTSNYPRLPTAQILPQAAPSSSGSGGSSGTRVPIDDVVEKVSTMGFSRDQVRAAVRKLTENGQSVDLNVVLDKLMNDGEIQPQKGWFGR</sequence>
<dbReference type="PANTHER" id="PTHR31805:SF14">
    <property type="entry name" value="RECEPTOR-LIKE KINASE, PUTATIVE (DUF1421)-RELATED"/>
    <property type="match status" value="1"/>
</dbReference>
<keyword evidence="4" id="KW-1185">Reference proteome</keyword>
<evidence type="ECO:0000256" key="1">
    <source>
        <dbReference type="SAM" id="MobiDB-lite"/>
    </source>
</evidence>
<gene>
    <name evidence="3" type="ORF">MUK42_27999</name>
</gene>
<feature type="compositionally biased region" description="Low complexity" evidence="1">
    <location>
        <begin position="245"/>
        <end position="261"/>
    </location>
</feature>
<dbReference type="InterPro" id="IPR015940">
    <property type="entry name" value="UBA"/>
</dbReference>
<dbReference type="InterPro" id="IPR010820">
    <property type="entry name" value="DUF1421"/>
</dbReference>
<dbReference type="PANTHER" id="PTHR31805">
    <property type="entry name" value="RECEPTOR-LIKE KINASE, PUTATIVE (DUF1421)-RELATED"/>
    <property type="match status" value="1"/>
</dbReference>
<evidence type="ECO:0000259" key="2">
    <source>
        <dbReference type="PROSITE" id="PS50030"/>
    </source>
</evidence>
<feature type="compositionally biased region" description="Low complexity" evidence="1">
    <location>
        <begin position="436"/>
        <end position="469"/>
    </location>
</feature>
<feature type="compositionally biased region" description="Polar residues" evidence="1">
    <location>
        <begin position="217"/>
        <end position="227"/>
    </location>
</feature>
<organism evidence="3 4">
    <name type="scientific">Musa troglodytarum</name>
    <name type="common">fe'i banana</name>
    <dbReference type="NCBI Taxonomy" id="320322"/>
    <lineage>
        <taxon>Eukaryota</taxon>
        <taxon>Viridiplantae</taxon>
        <taxon>Streptophyta</taxon>
        <taxon>Embryophyta</taxon>
        <taxon>Tracheophyta</taxon>
        <taxon>Spermatophyta</taxon>
        <taxon>Magnoliopsida</taxon>
        <taxon>Liliopsida</taxon>
        <taxon>Zingiberales</taxon>
        <taxon>Musaceae</taxon>
        <taxon>Musa</taxon>
    </lineage>
</organism>
<feature type="region of interest" description="Disordered" evidence="1">
    <location>
        <begin position="319"/>
        <end position="499"/>
    </location>
</feature>
<protein>
    <recommendedName>
        <fullName evidence="2">UBA domain-containing protein</fullName>
    </recommendedName>
</protein>
<dbReference type="Proteomes" id="UP001055439">
    <property type="component" value="Chromosome 2"/>
</dbReference>
<dbReference type="Pfam" id="PF07223">
    <property type="entry name" value="DUF1421"/>
    <property type="match status" value="1"/>
</dbReference>
<dbReference type="OrthoDB" id="515416at2759"/>
<feature type="compositionally biased region" description="Pro residues" evidence="1">
    <location>
        <begin position="262"/>
        <end position="272"/>
    </location>
</feature>
<proteinExistence type="predicted"/>
<dbReference type="EMBL" id="CP097504">
    <property type="protein sequence ID" value="URD91329.1"/>
    <property type="molecule type" value="Genomic_DNA"/>
</dbReference>
<dbReference type="PROSITE" id="PS50030">
    <property type="entry name" value="UBA"/>
    <property type="match status" value="1"/>
</dbReference>